<protein>
    <recommendedName>
        <fullName evidence="2">PDZ domain-containing protein</fullName>
    </recommendedName>
</protein>
<keyword evidence="1" id="KW-1133">Transmembrane helix</keyword>
<keyword evidence="1" id="KW-0472">Membrane</keyword>
<comment type="caution">
    <text evidence="3">The sequence shown here is derived from an EMBL/GenBank/DDBJ whole genome shotgun (WGS) entry which is preliminary data.</text>
</comment>
<dbReference type="InterPro" id="IPR001478">
    <property type="entry name" value="PDZ"/>
</dbReference>
<dbReference type="PROSITE" id="PS50106">
    <property type="entry name" value="PDZ"/>
    <property type="match status" value="1"/>
</dbReference>
<feature type="transmembrane region" description="Helical" evidence="1">
    <location>
        <begin position="5"/>
        <end position="20"/>
    </location>
</feature>
<feature type="transmembrane region" description="Helical" evidence="1">
    <location>
        <begin position="242"/>
        <end position="271"/>
    </location>
</feature>
<keyword evidence="1" id="KW-0812">Transmembrane</keyword>
<gene>
    <name evidence="3" type="ORF">A6M13_09030</name>
</gene>
<dbReference type="Gene3D" id="2.30.42.10">
    <property type="match status" value="1"/>
</dbReference>
<dbReference type="InterPro" id="IPR041489">
    <property type="entry name" value="PDZ_6"/>
</dbReference>
<evidence type="ECO:0000313" key="3">
    <source>
        <dbReference type="EMBL" id="OCS87825.1"/>
    </source>
</evidence>
<dbReference type="SMART" id="SM00228">
    <property type="entry name" value="PDZ"/>
    <property type="match status" value="1"/>
</dbReference>
<organism evidence="3 4">
    <name type="scientific">Caryophanon tenue</name>
    <dbReference type="NCBI Taxonomy" id="33978"/>
    <lineage>
        <taxon>Bacteria</taxon>
        <taxon>Bacillati</taxon>
        <taxon>Bacillota</taxon>
        <taxon>Bacilli</taxon>
        <taxon>Bacillales</taxon>
        <taxon>Caryophanaceae</taxon>
        <taxon>Caryophanon</taxon>
    </lineage>
</organism>
<dbReference type="Proteomes" id="UP000093199">
    <property type="component" value="Unassembled WGS sequence"/>
</dbReference>
<keyword evidence="4" id="KW-1185">Reference proteome</keyword>
<evidence type="ECO:0000313" key="4">
    <source>
        <dbReference type="Proteomes" id="UP000093199"/>
    </source>
</evidence>
<feature type="transmembrane region" description="Helical" evidence="1">
    <location>
        <begin position="89"/>
        <end position="108"/>
    </location>
</feature>
<dbReference type="InterPro" id="IPR036034">
    <property type="entry name" value="PDZ_sf"/>
</dbReference>
<sequence length="371" mass="41753">MNPILYIATAMAIFIGYRRVKRERKQFHRRLLWGGSELKSFWREGLLLGALISVLSVAVGMTVPVQWLILLAIFMCIGILLTSFIFGSAIYAIVVAFLALWIIEWQQWSFTIGTYTFEHVNVFGGTIVGVTLFAAAFLIAEGMLIRRHSATRVSPILTKTKRGLRGIAYEAKQFWLLPTLFVIPGDTISAMFPYWPQFSLGHTQFELVLFPIVIGFQQFARQKLPQDVFPKLGKQVTLLGEIIMLIGLITVFFPQLGLLGIILALVGRLFITWRIVRQQNGDTYAVIPKKEGVVIAGVLADSPAEKMGLVAGECIRKVNGQTVHTEEELYKALQVNAAYCKLEVLNHDNEVRLTQHAVFMEDHYRIGLLLV</sequence>
<name>A0A1C0YKW5_9BACL</name>
<feature type="transmembrane region" description="Helical" evidence="1">
    <location>
        <begin position="120"/>
        <end position="140"/>
    </location>
</feature>
<feature type="transmembrane region" description="Helical" evidence="1">
    <location>
        <begin position="65"/>
        <end position="82"/>
    </location>
</feature>
<feature type="transmembrane region" description="Helical" evidence="1">
    <location>
        <begin position="174"/>
        <end position="195"/>
    </location>
</feature>
<dbReference type="STRING" id="33978.A6M13_09030"/>
<feature type="transmembrane region" description="Helical" evidence="1">
    <location>
        <begin position="41"/>
        <end position="59"/>
    </location>
</feature>
<dbReference type="Pfam" id="PF17820">
    <property type="entry name" value="PDZ_6"/>
    <property type="match status" value="1"/>
</dbReference>
<evidence type="ECO:0000256" key="1">
    <source>
        <dbReference type="SAM" id="Phobius"/>
    </source>
</evidence>
<feature type="domain" description="PDZ" evidence="2">
    <location>
        <begin position="292"/>
        <end position="348"/>
    </location>
</feature>
<accession>A0A1C0YKW5</accession>
<evidence type="ECO:0000259" key="2">
    <source>
        <dbReference type="PROSITE" id="PS50106"/>
    </source>
</evidence>
<reference evidence="3 4" key="1">
    <citation type="submission" date="2016-07" db="EMBL/GenBank/DDBJ databases">
        <title>Caryophanon tenue genome sequencing.</title>
        <authorList>
            <person name="Verma A."/>
            <person name="Pal Y."/>
            <person name="Krishnamurthi S."/>
        </authorList>
    </citation>
    <scope>NUCLEOTIDE SEQUENCE [LARGE SCALE GENOMIC DNA]</scope>
    <source>
        <strain evidence="3 4">DSM 14152</strain>
    </source>
</reference>
<dbReference type="AlphaFoldDB" id="A0A1C0YKW5"/>
<dbReference type="EMBL" id="MASJ01000003">
    <property type="protein sequence ID" value="OCS87825.1"/>
    <property type="molecule type" value="Genomic_DNA"/>
</dbReference>
<proteinExistence type="predicted"/>
<dbReference type="SUPFAM" id="SSF50156">
    <property type="entry name" value="PDZ domain-like"/>
    <property type="match status" value="1"/>
</dbReference>